<evidence type="ECO:0000256" key="1">
    <source>
        <dbReference type="SAM" id="SignalP"/>
    </source>
</evidence>
<dbReference type="AlphaFoldDB" id="A0A9P8Y7W5"/>
<dbReference type="RefSeq" id="XP_046012084.1">
    <property type="nucleotide sequence ID" value="XM_046154333.1"/>
</dbReference>
<dbReference type="GeneID" id="70183879"/>
<protein>
    <submittedName>
        <fullName evidence="2">Uncharacterized protein</fullName>
    </submittedName>
</protein>
<dbReference type="Proteomes" id="UP000756346">
    <property type="component" value="Unassembled WGS sequence"/>
</dbReference>
<feature type="signal peptide" evidence="1">
    <location>
        <begin position="1"/>
        <end position="19"/>
    </location>
</feature>
<evidence type="ECO:0000313" key="2">
    <source>
        <dbReference type="EMBL" id="KAH7029796.1"/>
    </source>
</evidence>
<organism evidence="2 3">
    <name type="scientific">Microdochium trichocladiopsis</name>
    <dbReference type="NCBI Taxonomy" id="1682393"/>
    <lineage>
        <taxon>Eukaryota</taxon>
        <taxon>Fungi</taxon>
        <taxon>Dikarya</taxon>
        <taxon>Ascomycota</taxon>
        <taxon>Pezizomycotina</taxon>
        <taxon>Sordariomycetes</taxon>
        <taxon>Xylariomycetidae</taxon>
        <taxon>Xylariales</taxon>
        <taxon>Microdochiaceae</taxon>
        <taxon>Microdochium</taxon>
    </lineage>
</organism>
<reference evidence="2" key="1">
    <citation type="journal article" date="2021" name="Nat. Commun.">
        <title>Genetic determinants of endophytism in the Arabidopsis root mycobiome.</title>
        <authorList>
            <person name="Mesny F."/>
            <person name="Miyauchi S."/>
            <person name="Thiergart T."/>
            <person name="Pickel B."/>
            <person name="Atanasova L."/>
            <person name="Karlsson M."/>
            <person name="Huettel B."/>
            <person name="Barry K.W."/>
            <person name="Haridas S."/>
            <person name="Chen C."/>
            <person name="Bauer D."/>
            <person name="Andreopoulos W."/>
            <person name="Pangilinan J."/>
            <person name="LaButti K."/>
            <person name="Riley R."/>
            <person name="Lipzen A."/>
            <person name="Clum A."/>
            <person name="Drula E."/>
            <person name="Henrissat B."/>
            <person name="Kohler A."/>
            <person name="Grigoriev I.V."/>
            <person name="Martin F.M."/>
            <person name="Hacquard S."/>
        </authorList>
    </citation>
    <scope>NUCLEOTIDE SEQUENCE</scope>
    <source>
        <strain evidence="2">MPI-CAGE-CH-0230</strain>
    </source>
</reference>
<sequence>MHFTSNLFTTALFAGAALAAPAPSYHHVDAQTGITVELTNTAGHVTTLAGFSATGAVTRQAEAHAGEIAKIRVVFSDAAKKSYPFLEPSFRCAARRAPNNQRIIVTRGSSIDFNFGDGGNPNVWSFKNNEAIHASDLSITCDPTFSKIDPARVNDIRVQLSDDARELAVQLDFSASKGAWDLTIPTGGNFVQAELFVGPGIDNQALRCQAVGHGQVVKFNRGANLNKETIGDGGNGEWTVSSGVATAIDKVTCSPRFV</sequence>
<dbReference type="OrthoDB" id="4746351at2759"/>
<proteinExistence type="predicted"/>
<gene>
    <name evidence="2" type="ORF">B0I36DRAFT_326369</name>
</gene>
<name>A0A9P8Y7W5_9PEZI</name>
<keyword evidence="3" id="KW-1185">Reference proteome</keyword>
<comment type="caution">
    <text evidence="2">The sequence shown here is derived from an EMBL/GenBank/DDBJ whole genome shotgun (WGS) entry which is preliminary data.</text>
</comment>
<evidence type="ECO:0000313" key="3">
    <source>
        <dbReference type="Proteomes" id="UP000756346"/>
    </source>
</evidence>
<dbReference type="EMBL" id="JAGTJQ010000006">
    <property type="protein sequence ID" value="KAH7029796.1"/>
    <property type="molecule type" value="Genomic_DNA"/>
</dbReference>
<accession>A0A9P8Y7W5</accession>
<keyword evidence="1" id="KW-0732">Signal</keyword>
<feature type="chain" id="PRO_5040154456" evidence="1">
    <location>
        <begin position="20"/>
        <end position="258"/>
    </location>
</feature>